<keyword evidence="6" id="KW-0677">Repeat</keyword>
<dbReference type="InterPro" id="IPR013783">
    <property type="entry name" value="Ig-like_fold"/>
</dbReference>
<comment type="catalytic activity">
    <reaction evidence="15">
        <text>O-phospho-L-tyrosyl-[protein] + H2O = L-tyrosyl-[protein] + phosphate</text>
        <dbReference type="Rhea" id="RHEA:10684"/>
        <dbReference type="Rhea" id="RHEA-COMP:10136"/>
        <dbReference type="Rhea" id="RHEA-COMP:20101"/>
        <dbReference type="ChEBI" id="CHEBI:15377"/>
        <dbReference type="ChEBI" id="CHEBI:43474"/>
        <dbReference type="ChEBI" id="CHEBI:46858"/>
        <dbReference type="ChEBI" id="CHEBI:61978"/>
        <dbReference type="EC" id="3.1.3.48"/>
    </reaction>
</comment>
<evidence type="ECO:0000256" key="5">
    <source>
        <dbReference type="ARBA" id="ARBA00022729"/>
    </source>
</evidence>
<dbReference type="EMBL" id="CAXLJL010000623">
    <property type="protein sequence ID" value="CAL5139644.1"/>
    <property type="molecule type" value="Genomic_DNA"/>
</dbReference>
<protein>
    <recommendedName>
        <fullName evidence="3">protein-tyrosine-phosphatase</fullName>
        <ecNumber evidence="3">3.1.3.48</ecNumber>
    </recommendedName>
</protein>
<evidence type="ECO:0000256" key="16">
    <source>
        <dbReference type="SAM" id="MobiDB-lite"/>
    </source>
</evidence>
<evidence type="ECO:0000256" key="6">
    <source>
        <dbReference type="ARBA" id="ARBA00022737"/>
    </source>
</evidence>
<dbReference type="InterPro" id="IPR007110">
    <property type="entry name" value="Ig-like_dom"/>
</dbReference>
<evidence type="ECO:0000256" key="17">
    <source>
        <dbReference type="SAM" id="Phobius"/>
    </source>
</evidence>
<keyword evidence="9 17" id="KW-1133">Transmembrane helix</keyword>
<dbReference type="FunFam" id="2.60.40.10:FF:000028">
    <property type="entry name" value="Neuronal cell adhesion molecule"/>
    <property type="match status" value="1"/>
</dbReference>
<feature type="domain" description="Tyrosine specific protein phosphatases" evidence="19">
    <location>
        <begin position="2614"/>
        <end position="2690"/>
    </location>
</feature>
<evidence type="ECO:0000256" key="12">
    <source>
        <dbReference type="ARBA" id="ARBA00023170"/>
    </source>
</evidence>
<evidence type="ECO:0000256" key="7">
    <source>
        <dbReference type="ARBA" id="ARBA00022801"/>
    </source>
</evidence>
<dbReference type="Gene3D" id="2.60.40.10">
    <property type="entry name" value="Immunoglobulins"/>
    <property type="match status" value="10"/>
</dbReference>
<keyword evidence="14" id="KW-0393">Immunoglobulin domain</keyword>
<keyword evidence="10 17" id="KW-0472">Membrane</keyword>
<evidence type="ECO:0000256" key="11">
    <source>
        <dbReference type="ARBA" id="ARBA00023157"/>
    </source>
</evidence>
<dbReference type="InterPro" id="IPR029021">
    <property type="entry name" value="Prot-tyrosine_phosphatase-like"/>
</dbReference>
<dbReference type="SMART" id="SM00194">
    <property type="entry name" value="PTPc"/>
    <property type="match status" value="2"/>
</dbReference>
<feature type="domain" description="Fibronectin type-III" evidence="21">
    <location>
        <begin position="658"/>
        <end position="751"/>
    </location>
</feature>
<evidence type="ECO:0000256" key="8">
    <source>
        <dbReference type="ARBA" id="ARBA00022912"/>
    </source>
</evidence>
<feature type="domain" description="Ig-like" evidence="20">
    <location>
        <begin position="258"/>
        <end position="294"/>
    </location>
</feature>
<dbReference type="SMART" id="SM00409">
    <property type="entry name" value="IG"/>
    <property type="match status" value="2"/>
</dbReference>
<dbReference type="SMART" id="SM00408">
    <property type="entry name" value="IGc2"/>
    <property type="match status" value="2"/>
</dbReference>
<dbReference type="SMART" id="SM00060">
    <property type="entry name" value="FN3"/>
    <property type="match status" value="9"/>
</dbReference>
<comment type="caution">
    <text evidence="22">The sequence shown here is derived from an EMBL/GenBank/DDBJ whole genome shotgun (WGS) entry which is preliminary data.</text>
</comment>
<accession>A0AAV2TRR7</accession>
<dbReference type="PROSITE" id="PS50056">
    <property type="entry name" value="TYR_PHOSPHATASE_2"/>
    <property type="match status" value="2"/>
</dbReference>
<feature type="domain" description="Fibronectin type-III" evidence="21">
    <location>
        <begin position="1404"/>
        <end position="1509"/>
    </location>
</feature>
<dbReference type="Proteomes" id="UP001497525">
    <property type="component" value="Unassembled WGS sequence"/>
</dbReference>
<evidence type="ECO:0000256" key="15">
    <source>
        <dbReference type="ARBA" id="ARBA00051722"/>
    </source>
</evidence>
<evidence type="ECO:0000256" key="4">
    <source>
        <dbReference type="ARBA" id="ARBA00022692"/>
    </source>
</evidence>
<dbReference type="PROSITE" id="PS50835">
    <property type="entry name" value="IG_LIKE"/>
    <property type="match status" value="3"/>
</dbReference>
<proteinExistence type="inferred from homology"/>
<dbReference type="PROSITE" id="PS50055">
    <property type="entry name" value="TYR_PHOSPHATASE_PTP"/>
    <property type="match status" value="2"/>
</dbReference>
<feature type="domain" description="Fibronectin type-III" evidence="21">
    <location>
        <begin position="1303"/>
        <end position="1400"/>
    </location>
</feature>
<feature type="domain" description="Fibronectin type-III" evidence="21">
    <location>
        <begin position="416"/>
        <end position="524"/>
    </location>
</feature>
<evidence type="ECO:0000313" key="23">
    <source>
        <dbReference type="Proteomes" id="UP001497525"/>
    </source>
</evidence>
<dbReference type="InterPro" id="IPR036179">
    <property type="entry name" value="Ig-like_dom_sf"/>
</dbReference>
<organism evidence="22 23">
    <name type="scientific">Calicophoron daubneyi</name>
    <name type="common">Rumen fluke</name>
    <name type="synonym">Paramphistomum daubneyi</name>
    <dbReference type="NCBI Taxonomy" id="300641"/>
    <lineage>
        <taxon>Eukaryota</taxon>
        <taxon>Metazoa</taxon>
        <taxon>Spiralia</taxon>
        <taxon>Lophotrochozoa</taxon>
        <taxon>Platyhelminthes</taxon>
        <taxon>Trematoda</taxon>
        <taxon>Digenea</taxon>
        <taxon>Plagiorchiida</taxon>
        <taxon>Pronocephalata</taxon>
        <taxon>Paramphistomoidea</taxon>
        <taxon>Paramphistomidae</taxon>
        <taxon>Calicophoron</taxon>
    </lineage>
</organism>
<dbReference type="InterPro" id="IPR003595">
    <property type="entry name" value="Tyr_Pase_cat"/>
</dbReference>
<evidence type="ECO:0000259" key="19">
    <source>
        <dbReference type="PROSITE" id="PS50056"/>
    </source>
</evidence>
<feature type="domain" description="Tyrosine specific protein phosphatases" evidence="19">
    <location>
        <begin position="2313"/>
        <end position="2400"/>
    </location>
</feature>
<dbReference type="InterPro" id="IPR003599">
    <property type="entry name" value="Ig_sub"/>
</dbReference>
<dbReference type="FunFam" id="3.90.190.10:FF:000088">
    <property type="entry name" value="Receptor protein-tyrosine phosphatase LAR"/>
    <property type="match status" value="1"/>
</dbReference>
<dbReference type="InterPro" id="IPR050713">
    <property type="entry name" value="RTP_Phos/Ushers"/>
</dbReference>
<gene>
    <name evidence="22" type="ORF">CDAUBV1_LOCUS14760</name>
</gene>
<dbReference type="GO" id="GO:0016020">
    <property type="term" value="C:membrane"/>
    <property type="evidence" value="ECO:0007669"/>
    <property type="project" value="UniProtKB-SubCell"/>
</dbReference>
<evidence type="ECO:0000256" key="9">
    <source>
        <dbReference type="ARBA" id="ARBA00022989"/>
    </source>
</evidence>
<dbReference type="InterPro" id="IPR000387">
    <property type="entry name" value="Tyr_Pase_dom"/>
</dbReference>
<dbReference type="Pfam" id="PF00102">
    <property type="entry name" value="Y_phosphatase"/>
    <property type="match status" value="2"/>
</dbReference>
<feature type="region of interest" description="Disordered" evidence="16">
    <location>
        <begin position="1050"/>
        <end position="1070"/>
    </location>
</feature>
<dbReference type="InterPro" id="IPR003598">
    <property type="entry name" value="Ig_sub2"/>
</dbReference>
<evidence type="ECO:0000256" key="1">
    <source>
        <dbReference type="ARBA" id="ARBA00004479"/>
    </source>
</evidence>
<keyword evidence="8" id="KW-0904">Protein phosphatase</keyword>
<evidence type="ECO:0000256" key="10">
    <source>
        <dbReference type="ARBA" id="ARBA00023136"/>
    </source>
</evidence>
<evidence type="ECO:0000256" key="3">
    <source>
        <dbReference type="ARBA" id="ARBA00013064"/>
    </source>
</evidence>
<dbReference type="InterPro" id="IPR036116">
    <property type="entry name" value="FN3_sf"/>
</dbReference>
<dbReference type="FunFam" id="2.60.40.10:FF:000036">
    <property type="entry name" value="receptor-type tyrosine-protein phosphatase delta isoform X1"/>
    <property type="match status" value="1"/>
</dbReference>
<keyword evidence="5" id="KW-0732">Signal</keyword>
<keyword evidence="7" id="KW-0378">Hydrolase</keyword>
<dbReference type="InterPro" id="IPR016130">
    <property type="entry name" value="Tyr_Pase_AS"/>
</dbReference>
<dbReference type="InterPro" id="IPR000242">
    <property type="entry name" value="PTP_cat"/>
</dbReference>
<dbReference type="PANTHER" id="PTHR46957">
    <property type="entry name" value="CYTOKINE RECEPTOR"/>
    <property type="match status" value="1"/>
</dbReference>
<dbReference type="GO" id="GO:0004725">
    <property type="term" value="F:protein tyrosine phosphatase activity"/>
    <property type="evidence" value="ECO:0007669"/>
    <property type="project" value="UniProtKB-EC"/>
</dbReference>
<evidence type="ECO:0000256" key="2">
    <source>
        <dbReference type="ARBA" id="ARBA00010504"/>
    </source>
</evidence>
<evidence type="ECO:0000259" key="21">
    <source>
        <dbReference type="PROSITE" id="PS50853"/>
    </source>
</evidence>
<dbReference type="SUPFAM" id="SSF48726">
    <property type="entry name" value="Immunoglobulin"/>
    <property type="match status" value="3"/>
</dbReference>
<sequence length="2708" mass="300222">MIQLFKLDCVHSISFMFRICNALQATNGTTWLMRIHRRLRDSPTEMPSPAHLPTGRFTEQCYVTSLKIIVVKRKALRSTSALLRITDVPPESELRRSVTPKTVSITEKASCIHRILAKLANHTRTQKRYKRTTNLEKRLRDTTEYGFVSFMKSPARIVQPPLDTKAIAGESVLFFCQAEGNPTPRIFFRWNDAEISQSRPGLQIRAVSPESTSLRTKLETEHNGDTVTCFAQNQVGSDSATAHITVYSANETPPRGFPKVRQDPSATISQVGDSTHLQCEVIAEPPATVSWIKDQFYLIDTSVSRFRIVGIQFPPTINEMPEKVEVAPGKGTNLTCRAGGFPVPMVWWSTLGSPVGPRHLTPIVMTERPLTEPQPHEATLRLTDITESYDYNCIAKNGLGLVRKNVSVIVKELPAPPTDLDARPIGGTYAVLRWRKSPSLDVDSYTVSVEVKDHEFGKLGRRQVANIYPSAPPLGDSQRTGDSLMCNISDLTPFTEYVARVHAVSRSAGLSLPSKPVNFRTAELRRYEKIKRLTRDWYSWWYLTEGDQLFISEKTKRDTSNLELTQIEYQIINAQFEANVLSRLRDANNFRVRQTPLIAGPRSDRQSLTTSHTCAAMNMLKIRMSMRAVFASPRLYLFGNETLRQSLQSASYTAPSSPPQMLRVTVDSVDSIMVSWKPPLESNGRITGYKVYFTTRAEDPLSSWLVARTSKDRHHLKNLVPNATYYVKASAYNAAGDGPVGESFPVIVTPGVPSAPLNFRGLSVDATTIQLLWVKPEIPDGRKLLDYQLRYRSAQTSGGRSGEVASVEKGQHDIANVSAARTITVEPDVTQYYLKDLDSSTLYYISLAGHTENGLGVAAQIQVMTKDRAFVLPAPTGVHLRTLTTSTAKICWARPNLPRLTHSTIGYELLFGISNDALSPQNATGIIPLPQSICCCFTMMHLSPGTDYRVWLRLTSHPTHRDGLEKTVALDQQVSSWIAGTTDRTVGPVSEPQAFRTLITVPEMPQGRKIHVLGPTAIQATWNGPKTRRSEIRHYKLTWKCLNCSATNEPGLGTDDDSAKDLTSDQDTSMAGQRKVLANYGDPSLHLYTATIGDLKPDTAYQVTVAAANLRGTGQSFVYPVVRTKHLSPMKPQNLHLVSIHKRPRPQTAPISQLSYPSGMEISYLSVELAWDPPDGLRTSQQITYQVFAQLVGPPELIRELTEQPGVGLNEFGSTGYESTNSVQPDQVFLPDNQYAETNNILHPLLQRRMLANVTGNTFRSSESDNIGHGSIYQFEVSLLNASLSGPPAQLNVTTPESAPSTSPLHVRLSGLSSSAVEVSWAPPPVQYRNGRITGYQIRYFEVGAEAQTENMAKITVPGQRQYTAKDLKEKTFYTFMVRAFTSAGPGPWSGASNIRTSVELPPPPLDIRALRINQHQIKVTWRIPSTEELGGSSKHQSIQGFRLLYSSNNNPYEAGQWTSFDVGPVNMAIISHLESKTSYVICIKSRGPDGRYGDCSQPVISRTLTGNGEPDFSVRNLLCTGDETSVKVTWQQPVRTKQLEGFKLRVGGSKRFADGSGVMRSLEFPARSVSVAYASIHSGYTYTVSGLEPNSVYDVQLSAYYEMTLDMESNWETTSCYTQMQRPSFVPAPIPVAVSAARHQVLLQLFRVSERFGKIRNYFLVVAPVHLADGQTEKIDIENTITTSRGLPSSGTRYVAARYLQDYFEPPPRHARNFTLGAMVQYRIRRSSTSDGRNKRAPKDQLDPFVSGMNVEINFDNKVLVDGQEYKAFVRACVFQEDQSTASGSTACTSSDWSAGFGPDREVPPWSELAHKQLDYDDYGPKTLHGLSDSDTGVRNAGPLSFFGPNNDLLVVAIVAVIVGLALVAVICIAFGCFMRRRRRPKLLNHLVSADPSMKQPLMRMNDCGPPNGNGVAVASSGLEVIAPDLTVPNSASIGNDKRSSMVTGHGSNQGTHIIPSPSLAPHSSLLSSITTAGRAGLVTSATSSPLTGVSQQIRPVPPHLTSSYPMAHTDATIHPNIHSGLGGFIGTRVGTLSSNAGSNPSSITGAPSAVGSGTGAGSNITSGLTYAGDNGVICNGLVIAQSGLSGNDSGHENAFDMQPLGYEGKAASMRHPIPINCLADHVARLSAAENLLFSQEYESIETEQQFTWENSNLEVNKPKNRYANVIAYDHSRVILQSIDCVPGSDYVNANYIDGYKRPNAYIATQGPMPETYSDFWRMIWEQRVFIIVMMTRLEERSRVKCDQYWPTRGSESYAGGLLTVTPVDTVELAYYTIRTFNLTARGIDDECREVRHFQFTSWPDHGVPEYPIPLLLFIRRVRATLTSTTSPAPGSGLSQANLIEQGPIVVHCSAGVGRTGAFIVIDIMLERIKYEKTVDIYGCVKALRTQRNFMVQTEEQYCFIHAALVEAIDAGNTEVPARSLVAHIKQLRMLDASGGSGMELEFKKLQQFRMPRAKYTSAQLVCNKSKNRVPNVLPYESTRVPLQPIRGVEGSDYINANFIDSYHSRKAYIATQGPTAKTVEDFWRMVWEMNSNIVVMLTKLCERGRECCYPYWPSERSARYQYYVVDPMVEYNMPNYTLREFKLTDARDGQSRTLRQFQFTDWPEQGIPETCETFIEFLGQVHKTKEQFGQDGPITVHCSNGIGRTGVFLTLSIVLERMRYEGVVDMFQTVRMLRTQRPGIVETEEQYQFCYGAAVEYLSSFDHYST</sequence>
<dbReference type="Gene3D" id="3.90.190.10">
    <property type="entry name" value="Protein tyrosine phosphatase superfamily"/>
    <property type="match status" value="2"/>
</dbReference>
<keyword evidence="4 17" id="KW-0812">Transmembrane</keyword>
<dbReference type="FunFam" id="3.90.190.10:FF:000002">
    <property type="entry name" value="receptor-type tyrosine-protein phosphatase delta isoform X2"/>
    <property type="match status" value="1"/>
</dbReference>
<dbReference type="Pfam" id="PF00041">
    <property type="entry name" value="fn3"/>
    <property type="match status" value="5"/>
</dbReference>
<dbReference type="CDD" id="cd00063">
    <property type="entry name" value="FN3"/>
    <property type="match status" value="6"/>
</dbReference>
<evidence type="ECO:0000259" key="20">
    <source>
        <dbReference type="PROSITE" id="PS50835"/>
    </source>
</evidence>
<feature type="domain" description="Tyrosine-protein phosphatase" evidence="18">
    <location>
        <begin position="2440"/>
        <end position="2699"/>
    </location>
</feature>
<evidence type="ECO:0000313" key="22">
    <source>
        <dbReference type="EMBL" id="CAL5139644.1"/>
    </source>
</evidence>
<dbReference type="PROSITE" id="PS50853">
    <property type="entry name" value="FN3"/>
    <property type="match status" value="5"/>
</dbReference>
<dbReference type="PANTHER" id="PTHR46957:SF6">
    <property type="entry name" value="PROTEIN-TYROSINE-PHOSPHATASE"/>
    <property type="match status" value="1"/>
</dbReference>
<dbReference type="SUPFAM" id="SSF52799">
    <property type="entry name" value="(Phosphotyrosine protein) phosphatases II"/>
    <property type="match status" value="2"/>
</dbReference>
<feature type="domain" description="Ig-like" evidence="20">
    <location>
        <begin position="315"/>
        <end position="407"/>
    </location>
</feature>
<comment type="subcellular location">
    <subcellularLocation>
        <location evidence="1">Membrane</location>
        <topology evidence="1">Single-pass type I membrane protein</topology>
    </subcellularLocation>
</comment>
<evidence type="ECO:0000259" key="18">
    <source>
        <dbReference type="PROSITE" id="PS50055"/>
    </source>
</evidence>
<dbReference type="PROSITE" id="PS00383">
    <property type="entry name" value="TYR_PHOSPHATASE_1"/>
    <property type="match status" value="2"/>
</dbReference>
<dbReference type="Pfam" id="PF13927">
    <property type="entry name" value="Ig_3"/>
    <property type="match status" value="1"/>
</dbReference>
<dbReference type="InterPro" id="IPR013098">
    <property type="entry name" value="Ig_I-set"/>
</dbReference>
<keyword evidence="12" id="KW-0675">Receptor</keyword>
<comment type="similarity">
    <text evidence="2">Belongs to the protein-tyrosine phosphatase family. Receptor class 2A subfamily.</text>
</comment>
<name>A0AAV2TRR7_CALDB</name>
<keyword evidence="11" id="KW-1015">Disulfide bond</keyword>
<evidence type="ECO:0000256" key="13">
    <source>
        <dbReference type="ARBA" id="ARBA00023180"/>
    </source>
</evidence>
<feature type="domain" description="Fibronectin type-III" evidence="21">
    <location>
        <begin position="755"/>
        <end position="869"/>
    </location>
</feature>
<reference evidence="22" key="1">
    <citation type="submission" date="2024-06" db="EMBL/GenBank/DDBJ databases">
        <authorList>
            <person name="Liu X."/>
            <person name="Lenzi L."/>
            <person name="Haldenby T S."/>
            <person name="Uol C."/>
        </authorList>
    </citation>
    <scope>NUCLEOTIDE SEQUENCE</scope>
</reference>
<feature type="transmembrane region" description="Helical" evidence="17">
    <location>
        <begin position="1850"/>
        <end position="1875"/>
    </location>
</feature>
<feature type="domain" description="Ig-like" evidence="20">
    <location>
        <begin position="154"/>
        <end position="245"/>
    </location>
</feature>
<dbReference type="InterPro" id="IPR003961">
    <property type="entry name" value="FN3_dom"/>
</dbReference>
<dbReference type="Pfam" id="PF07679">
    <property type="entry name" value="I-set"/>
    <property type="match status" value="1"/>
</dbReference>
<keyword evidence="13" id="KW-0325">Glycoprotein</keyword>
<feature type="domain" description="Tyrosine-protein phosphatase" evidence="18">
    <location>
        <begin position="2135"/>
        <end position="2409"/>
    </location>
</feature>
<dbReference type="SMART" id="SM00404">
    <property type="entry name" value="PTPc_motif"/>
    <property type="match status" value="2"/>
</dbReference>
<dbReference type="SUPFAM" id="SSF49265">
    <property type="entry name" value="Fibronectin type III"/>
    <property type="match status" value="6"/>
</dbReference>
<dbReference type="PRINTS" id="PR00700">
    <property type="entry name" value="PRTYPHPHTASE"/>
</dbReference>
<dbReference type="EC" id="3.1.3.48" evidence="3"/>
<evidence type="ECO:0000256" key="14">
    <source>
        <dbReference type="ARBA" id="ARBA00023319"/>
    </source>
</evidence>